<dbReference type="Gene3D" id="3.40.50.300">
    <property type="entry name" value="P-loop containing nucleotide triphosphate hydrolases"/>
    <property type="match status" value="2"/>
</dbReference>
<evidence type="ECO:0000256" key="5">
    <source>
        <dbReference type="ARBA" id="ARBA00038781"/>
    </source>
</evidence>
<evidence type="ECO:0000256" key="7">
    <source>
        <dbReference type="ARBA" id="ARBA00041133"/>
    </source>
</evidence>
<dbReference type="InterPro" id="IPR027417">
    <property type="entry name" value="P-loop_NTPase"/>
</dbReference>
<comment type="subunit">
    <text evidence="5">The complex is composed of two ATP-binding proteins (WtpC), two transmembrane proteins (WtpB) and a solute-binding protein (WtpA).</text>
</comment>
<comment type="catalytic activity">
    <reaction evidence="8">
        <text>tungstate(in) + ATP + H2O = tungstate(out) + ADP + phosphate + H(+)</text>
        <dbReference type="Rhea" id="RHEA:35027"/>
        <dbReference type="ChEBI" id="CHEBI:15377"/>
        <dbReference type="ChEBI" id="CHEBI:15378"/>
        <dbReference type="ChEBI" id="CHEBI:30616"/>
        <dbReference type="ChEBI" id="CHEBI:43474"/>
        <dbReference type="ChEBI" id="CHEBI:46502"/>
        <dbReference type="ChEBI" id="CHEBI:456216"/>
        <dbReference type="EC" id="7.3.2.6"/>
    </reaction>
</comment>
<gene>
    <name evidence="10" type="ORF">K9W45_00115</name>
</gene>
<dbReference type="InterPro" id="IPR008995">
    <property type="entry name" value="Mo/tungstate-bd_C_term_dom"/>
</dbReference>
<dbReference type="GO" id="GO:0005524">
    <property type="term" value="F:ATP binding"/>
    <property type="evidence" value="ECO:0007669"/>
    <property type="project" value="UniProtKB-KW"/>
</dbReference>
<evidence type="ECO:0000256" key="4">
    <source>
        <dbReference type="ARBA" id="ARBA00038307"/>
    </source>
</evidence>
<dbReference type="SMART" id="SM00382">
    <property type="entry name" value="AAA"/>
    <property type="match status" value="1"/>
</dbReference>
<protein>
    <recommendedName>
        <fullName evidence="7">Molybdate/tungstate import ATP-binding protein WtpC</fullName>
        <ecNumber evidence="6">7.3.2.6</ecNumber>
    </recommendedName>
</protein>
<dbReference type="EMBL" id="CP084166">
    <property type="protein sequence ID" value="UJG40877.1"/>
    <property type="molecule type" value="Genomic_DNA"/>
</dbReference>
<dbReference type="Pfam" id="PF08402">
    <property type="entry name" value="TOBE_2"/>
    <property type="match status" value="1"/>
</dbReference>
<dbReference type="PANTHER" id="PTHR42781">
    <property type="entry name" value="SPERMIDINE/PUTRESCINE IMPORT ATP-BINDING PROTEIN POTA"/>
    <property type="match status" value="1"/>
</dbReference>
<reference evidence="10" key="1">
    <citation type="journal article" date="2022" name="Nat. Microbiol.">
        <title>Unique mobile elements and scalable gene flow at the prokaryote-eukaryote boundary revealed by circularized Asgard archaea genomes.</title>
        <authorList>
            <person name="Wu F."/>
            <person name="Speth D.R."/>
            <person name="Philosof A."/>
            <person name="Cremiere A."/>
            <person name="Narayanan A."/>
            <person name="Barco R.A."/>
            <person name="Connon S.A."/>
            <person name="Amend J.P."/>
            <person name="Antoshechkin I.A."/>
            <person name="Orphan V.J."/>
        </authorList>
    </citation>
    <scope>NUCLEOTIDE SEQUENCE</scope>
    <source>
        <strain evidence="10">PM71</strain>
    </source>
</reference>
<dbReference type="InterPro" id="IPR013611">
    <property type="entry name" value="Transp-assoc_OB_typ2"/>
</dbReference>
<organism evidence="10">
    <name type="scientific">Candidatus Heimdallarchaeum aukensis</name>
    <dbReference type="NCBI Taxonomy" id="2876573"/>
    <lineage>
        <taxon>Archaea</taxon>
        <taxon>Promethearchaeati</taxon>
        <taxon>Candidatus Heimdallarchaeota</taxon>
        <taxon>Candidatus Heimdallarchaeia (ex Rinke et al. 2021) (nom. nud.)</taxon>
        <taxon>Candidatus Heimdallarchaeales</taxon>
        <taxon>Candidatus Heimdallarchaeaceae</taxon>
        <taxon>Candidatus Heimdallarchaeum</taxon>
    </lineage>
</organism>
<evidence type="ECO:0000256" key="8">
    <source>
        <dbReference type="ARBA" id="ARBA00047936"/>
    </source>
</evidence>
<dbReference type="SUPFAM" id="SSF50331">
    <property type="entry name" value="MOP-like"/>
    <property type="match status" value="1"/>
</dbReference>
<sequence length="543" mass="62571">MVSVKYKNIGIAYDDFIAVRNIDLEIPDGEITTLLGPSGCGKTTLLRSLAGFVEPFEGQIFLGDKDVTLLPPQKRNTAMIFQNYALWPHMSIFGNVEYGLKLRLKEKIVFFIKVKKDTISDLSFSSYGATKQLEKIAEYIVDYCKDKNTETCWNLSTEEVQQELNDPKIKLKNIKYVLKTLKKAIRDHYSYVVRELPDWLPETKTKEEKVKYRKPIYIMLYPLTRPFFIFHPLTYKYVSETIEKEKKEYLKKHTSSVAKITWFLIKLWKYVRLPFSESKKAYLDSKEKIDPDWAFRRKKVFDALKMVHLEDQAYKNPPELSGGQQQRIALARAIVVEPDVLLCDEPLSNLDAKLRKELRTEIRSIIKKIGMTAVYVTHDQTEALAISDRIAVMNVGYIEQYGKPREVWDDPKTLFVAQFIGESTTLMGNYEGDGIVKLKGGEKIKIEVKEEIDKGTELAIVVRPEDVSLKNIDGCFELEIEIHTIEYLGKEAKLTGLLKDGTILLIDVVEGLDKIISKIVGDTIKVYINPNKLFVFKDNKRVY</sequence>
<dbReference type="Proteomes" id="UP001201020">
    <property type="component" value="Chromosome"/>
</dbReference>
<evidence type="ECO:0000259" key="9">
    <source>
        <dbReference type="PROSITE" id="PS50893"/>
    </source>
</evidence>
<evidence type="ECO:0000313" key="10">
    <source>
        <dbReference type="EMBL" id="UJG40877.1"/>
    </source>
</evidence>
<accession>A0A9Y1BLC6</accession>
<dbReference type="GO" id="GO:0016226">
    <property type="term" value="P:iron-sulfur cluster assembly"/>
    <property type="evidence" value="ECO:0007669"/>
    <property type="project" value="InterPro"/>
</dbReference>
<keyword evidence="2" id="KW-0547">Nucleotide-binding</keyword>
<dbReference type="Pfam" id="PF00005">
    <property type="entry name" value="ABC_tran"/>
    <property type="match status" value="1"/>
</dbReference>
<dbReference type="InterPro" id="IPR003593">
    <property type="entry name" value="AAA+_ATPase"/>
</dbReference>
<dbReference type="GO" id="GO:0043190">
    <property type="term" value="C:ATP-binding cassette (ABC) transporter complex"/>
    <property type="evidence" value="ECO:0007669"/>
    <property type="project" value="InterPro"/>
</dbReference>
<dbReference type="PROSITE" id="PS50893">
    <property type="entry name" value="ABC_TRANSPORTER_2"/>
    <property type="match status" value="1"/>
</dbReference>
<comment type="similarity">
    <text evidence="4">Belongs to the ABC transporter superfamily. Sulfate/tungstate importer (TC 3.A.1.6) family.</text>
</comment>
<feature type="domain" description="ABC transporter" evidence="9">
    <location>
        <begin position="4"/>
        <end position="420"/>
    </location>
</feature>
<evidence type="ECO:0000256" key="3">
    <source>
        <dbReference type="ARBA" id="ARBA00022840"/>
    </source>
</evidence>
<dbReference type="SUPFAM" id="SSF82649">
    <property type="entry name" value="SufE/NifU"/>
    <property type="match status" value="1"/>
</dbReference>
<evidence type="ECO:0000256" key="1">
    <source>
        <dbReference type="ARBA" id="ARBA00022448"/>
    </source>
</evidence>
<keyword evidence="1" id="KW-0813">Transport</keyword>
<dbReference type="EC" id="7.3.2.6" evidence="6"/>
<dbReference type="GO" id="GO:0005506">
    <property type="term" value="F:iron ion binding"/>
    <property type="evidence" value="ECO:0007669"/>
    <property type="project" value="InterPro"/>
</dbReference>
<keyword evidence="3 10" id="KW-0067">ATP-binding</keyword>
<dbReference type="PANTHER" id="PTHR42781:SF4">
    <property type="entry name" value="SPERMIDINE_PUTRESCINE IMPORT ATP-BINDING PROTEIN POTA"/>
    <property type="match status" value="1"/>
</dbReference>
<dbReference type="SUPFAM" id="SSF52540">
    <property type="entry name" value="P-loop containing nucleoside triphosphate hydrolases"/>
    <property type="match status" value="1"/>
</dbReference>
<dbReference type="Gene3D" id="2.40.50.100">
    <property type="match status" value="1"/>
</dbReference>
<dbReference type="InterPro" id="IPR017871">
    <property type="entry name" value="ABC_transporter-like_CS"/>
</dbReference>
<evidence type="ECO:0000256" key="2">
    <source>
        <dbReference type="ARBA" id="ARBA00022741"/>
    </source>
</evidence>
<name>A0A9Y1BLC6_9ARCH</name>
<dbReference type="GO" id="GO:0016887">
    <property type="term" value="F:ATP hydrolysis activity"/>
    <property type="evidence" value="ECO:0007669"/>
    <property type="project" value="InterPro"/>
</dbReference>
<dbReference type="GO" id="GO:0051536">
    <property type="term" value="F:iron-sulfur cluster binding"/>
    <property type="evidence" value="ECO:0007669"/>
    <property type="project" value="InterPro"/>
</dbReference>
<dbReference type="GO" id="GO:1901238">
    <property type="term" value="F:ABC-type tungstate transporter activity"/>
    <property type="evidence" value="ECO:0007669"/>
    <property type="project" value="UniProtKB-EC"/>
</dbReference>
<dbReference type="AlphaFoldDB" id="A0A9Y1BLC6"/>
<dbReference type="PROSITE" id="PS00211">
    <property type="entry name" value="ABC_TRANSPORTER_1"/>
    <property type="match status" value="1"/>
</dbReference>
<evidence type="ECO:0000256" key="6">
    <source>
        <dbReference type="ARBA" id="ARBA00039025"/>
    </source>
</evidence>
<dbReference type="InterPro" id="IPR003439">
    <property type="entry name" value="ABC_transporter-like_ATP-bd"/>
</dbReference>
<proteinExistence type="inferred from homology"/>
<dbReference type="InterPro" id="IPR050093">
    <property type="entry name" value="ABC_SmlMolc_Importer"/>
</dbReference>